<name>A0A1E8EVY6_9CLOT</name>
<keyword evidence="2" id="KW-1185">Reference proteome</keyword>
<accession>A0A1E8EVY6</accession>
<dbReference type="EMBL" id="LZFO01000045">
    <property type="protein sequence ID" value="OFI01419.1"/>
    <property type="molecule type" value="Genomic_DNA"/>
</dbReference>
<sequence>MNSENYIEIINNYINEIKLFDSKNSEIYVAIINKALFYKLFSKTLKETDYYTDLTKFSSPKNHQYYMKNITLGFIRPDTIGSVKLRREWLRFFKDLSNEYNISISAAIYLDENCFHIIISQFKLQ</sequence>
<dbReference type="RefSeq" id="WP_070111228.1">
    <property type="nucleotide sequence ID" value="NZ_LZFO01000045.1"/>
</dbReference>
<comment type="caution">
    <text evidence="1">The sequence shown here is derived from an EMBL/GenBank/DDBJ whole genome shotgun (WGS) entry which is preliminary data.</text>
</comment>
<proteinExistence type="predicted"/>
<protein>
    <submittedName>
        <fullName evidence="1">Uncharacterized protein</fullName>
    </submittedName>
</protein>
<gene>
    <name evidence="1" type="ORF">CLOACE_21440</name>
</gene>
<evidence type="ECO:0000313" key="2">
    <source>
        <dbReference type="Proteomes" id="UP000175744"/>
    </source>
</evidence>
<dbReference type="Proteomes" id="UP000175744">
    <property type="component" value="Unassembled WGS sequence"/>
</dbReference>
<dbReference type="AlphaFoldDB" id="A0A1E8EVY6"/>
<organism evidence="1 2">
    <name type="scientific">Clostridium acetireducens DSM 10703</name>
    <dbReference type="NCBI Taxonomy" id="1121290"/>
    <lineage>
        <taxon>Bacteria</taxon>
        <taxon>Bacillati</taxon>
        <taxon>Bacillota</taxon>
        <taxon>Clostridia</taxon>
        <taxon>Eubacteriales</taxon>
        <taxon>Clostridiaceae</taxon>
        <taxon>Clostridium</taxon>
    </lineage>
</organism>
<reference evidence="1 2" key="1">
    <citation type="submission" date="2016-06" db="EMBL/GenBank/DDBJ databases">
        <title>Genome sequence of Clostridium acetireducens DSM 10703.</title>
        <authorList>
            <person name="Poehlein A."/>
            <person name="Fluechter S."/>
            <person name="Duerre P."/>
            <person name="Daniel R."/>
        </authorList>
    </citation>
    <scope>NUCLEOTIDE SEQUENCE [LARGE SCALE GENOMIC DNA]</scope>
    <source>
        <strain evidence="1 2">DSM 10703</strain>
    </source>
</reference>
<dbReference type="STRING" id="1121290.CLAOCE_21440"/>
<dbReference type="OrthoDB" id="7058235at2"/>
<evidence type="ECO:0000313" key="1">
    <source>
        <dbReference type="EMBL" id="OFI01419.1"/>
    </source>
</evidence>